<proteinExistence type="predicted"/>
<evidence type="ECO:0000313" key="2">
    <source>
        <dbReference type="Proteomes" id="UP000324222"/>
    </source>
</evidence>
<keyword evidence="2" id="KW-1185">Reference proteome</keyword>
<reference evidence="1 2" key="1">
    <citation type="submission" date="2019-05" db="EMBL/GenBank/DDBJ databases">
        <title>Another draft genome of Portunus trituberculatus and its Hox gene families provides insights of decapod evolution.</title>
        <authorList>
            <person name="Jeong J.-H."/>
            <person name="Song I."/>
            <person name="Kim S."/>
            <person name="Choi T."/>
            <person name="Kim D."/>
            <person name="Ryu S."/>
            <person name="Kim W."/>
        </authorList>
    </citation>
    <scope>NUCLEOTIDE SEQUENCE [LARGE SCALE GENOMIC DNA]</scope>
    <source>
        <tissue evidence="1">Muscle</tissue>
    </source>
</reference>
<dbReference type="AlphaFoldDB" id="A0A5B7IFT7"/>
<evidence type="ECO:0000313" key="1">
    <source>
        <dbReference type="EMBL" id="MPC81135.1"/>
    </source>
</evidence>
<dbReference type="Proteomes" id="UP000324222">
    <property type="component" value="Unassembled WGS sequence"/>
</dbReference>
<dbReference type="EMBL" id="VSRR010056032">
    <property type="protein sequence ID" value="MPC81135.1"/>
    <property type="molecule type" value="Genomic_DNA"/>
</dbReference>
<protein>
    <submittedName>
        <fullName evidence="1">Uncharacterized protein</fullName>
    </submittedName>
</protein>
<comment type="caution">
    <text evidence="1">The sequence shown here is derived from an EMBL/GenBank/DDBJ whole genome shotgun (WGS) entry which is preliminary data.</text>
</comment>
<name>A0A5B7IFT7_PORTR</name>
<gene>
    <name evidence="1" type="ORF">E2C01_075736</name>
</gene>
<organism evidence="1 2">
    <name type="scientific">Portunus trituberculatus</name>
    <name type="common">Swimming crab</name>
    <name type="synonym">Neptunus trituberculatus</name>
    <dbReference type="NCBI Taxonomy" id="210409"/>
    <lineage>
        <taxon>Eukaryota</taxon>
        <taxon>Metazoa</taxon>
        <taxon>Ecdysozoa</taxon>
        <taxon>Arthropoda</taxon>
        <taxon>Crustacea</taxon>
        <taxon>Multicrustacea</taxon>
        <taxon>Malacostraca</taxon>
        <taxon>Eumalacostraca</taxon>
        <taxon>Eucarida</taxon>
        <taxon>Decapoda</taxon>
        <taxon>Pleocyemata</taxon>
        <taxon>Brachyura</taxon>
        <taxon>Eubrachyura</taxon>
        <taxon>Portunoidea</taxon>
        <taxon>Portunidae</taxon>
        <taxon>Portuninae</taxon>
        <taxon>Portunus</taxon>
    </lineage>
</organism>
<accession>A0A5B7IFT7</accession>
<sequence>MNGLHGTDYLMIGRYSDVVLGFLPGALLQLEGAGKGEWKVWVGLQRGDNDSYSGNSAAVIAAGRNQVTPSGLLVTGKF</sequence>